<evidence type="ECO:0000313" key="4">
    <source>
        <dbReference type="Proteomes" id="UP001209681"/>
    </source>
</evidence>
<dbReference type="EMBL" id="JAPFPW010000006">
    <property type="protein sequence ID" value="MCW7753754.1"/>
    <property type="molecule type" value="Genomic_DNA"/>
</dbReference>
<sequence length="239" mass="25281">MKPILILTAVDGEARPIQSLLYGTKSMQVAGLPVIRGYCAGQRVYLFTSGPGTFNTAARLSVLLSRIHPKLILQAGCGGMYPGSGLVMGGLAVATMELDLHTGLESPSVLPSPLPFSLLDNGPHRPGLYPAHESLVRSAMAILRNENLNPVSGPFVTLSCVSTSGERATAIREETGAIIENMEGAAAFHTAALYHIPILELRSVSNPAGTRRKEDWDLKTAFLRAAEGVGSLLKAAIQP</sequence>
<dbReference type="InterPro" id="IPR000845">
    <property type="entry name" value="Nucleoside_phosphorylase_d"/>
</dbReference>
<feature type="domain" description="Nucleoside phosphorylase" evidence="2">
    <location>
        <begin position="3"/>
        <end position="237"/>
    </location>
</feature>
<dbReference type="Proteomes" id="UP001209681">
    <property type="component" value="Unassembled WGS sequence"/>
</dbReference>
<reference evidence="3 4" key="1">
    <citation type="submission" date="2022-11" db="EMBL/GenBank/DDBJ databases">
        <title>Desulfobotulus tamanensis H1 sp. nov. - anaerobic, alkaliphilic, sulphate reducing bacterium isolated from terrestrial mud volcano.</title>
        <authorList>
            <person name="Frolova A."/>
            <person name="Merkel A.Y."/>
            <person name="Slobodkin A.I."/>
        </authorList>
    </citation>
    <scope>NUCLEOTIDE SEQUENCE [LARGE SCALE GENOMIC DNA]</scope>
    <source>
        <strain evidence="3 4">H1</strain>
    </source>
</reference>
<dbReference type="RefSeq" id="WP_265424621.1">
    <property type="nucleotide sequence ID" value="NZ_JAPFPW010000006.1"/>
</dbReference>
<accession>A0ABT3N8H2</accession>
<evidence type="ECO:0000313" key="3">
    <source>
        <dbReference type="EMBL" id="MCW7753754.1"/>
    </source>
</evidence>
<dbReference type="Gene3D" id="3.40.50.1580">
    <property type="entry name" value="Nucleoside phosphorylase domain"/>
    <property type="match status" value="1"/>
</dbReference>
<protein>
    <recommendedName>
        <fullName evidence="1">Futalosine hydrolase</fullName>
        <ecNumber evidence="1">3.2.2.26</ecNumber>
    </recommendedName>
</protein>
<name>A0ABT3N8H2_9BACT</name>
<dbReference type="PANTHER" id="PTHR46832:SF2">
    <property type="entry name" value="FUTALOSINE HYDROLASE"/>
    <property type="match status" value="1"/>
</dbReference>
<keyword evidence="3" id="KW-0326">Glycosidase</keyword>
<comment type="caution">
    <text evidence="3">The sequence shown here is derived from an EMBL/GenBank/DDBJ whole genome shotgun (WGS) entry which is preliminary data.</text>
</comment>
<gene>
    <name evidence="3" type="primary">mqnB</name>
    <name evidence="3" type="ORF">OOT00_07135</name>
</gene>
<dbReference type="GO" id="GO:0016798">
    <property type="term" value="F:hydrolase activity, acting on glycosyl bonds"/>
    <property type="evidence" value="ECO:0007669"/>
    <property type="project" value="UniProtKB-KW"/>
</dbReference>
<dbReference type="Pfam" id="PF01048">
    <property type="entry name" value="PNP_UDP_1"/>
    <property type="match status" value="1"/>
</dbReference>
<dbReference type="CDD" id="cd17766">
    <property type="entry name" value="futalosine_nucleosidase_MqnB"/>
    <property type="match status" value="1"/>
</dbReference>
<dbReference type="NCBIfam" id="TIGR03664">
    <property type="entry name" value="fut_nucase"/>
    <property type="match status" value="1"/>
</dbReference>
<dbReference type="InterPro" id="IPR035994">
    <property type="entry name" value="Nucleoside_phosphorylase_sf"/>
</dbReference>
<proteinExistence type="predicted"/>
<dbReference type="SUPFAM" id="SSF53167">
    <property type="entry name" value="Purine and uridine phosphorylases"/>
    <property type="match status" value="1"/>
</dbReference>
<organism evidence="3 4">
    <name type="scientific">Desulfobotulus pelophilus</name>
    <dbReference type="NCBI Taxonomy" id="2823377"/>
    <lineage>
        <taxon>Bacteria</taxon>
        <taxon>Pseudomonadati</taxon>
        <taxon>Thermodesulfobacteriota</taxon>
        <taxon>Desulfobacteria</taxon>
        <taxon>Desulfobacterales</taxon>
        <taxon>Desulfobacteraceae</taxon>
        <taxon>Desulfobotulus</taxon>
    </lineage>
</organism>
<keyword evidence="4" id="KW-1185">Reference proteome</keyword>
<dbReference type="EC" id="3.2.2.26" evidence="1"/>
<keyword evidence="3" id="KW-0378">Hydrolase</keyword>
<dbReference type="InterPro" id="IPR019963">
    <property type="entry name" value="FL_hydrolase_MqnB"/>
</dbReference>
<dbReference type="PANTHER" id="PTHR46832">
    <property type="entry name" value="5'-METHYLTHIOADENOSINE/S-ADENOSYLHOMOCYSTEINE NUCLEOSIDASE"/>
    <property type="match status" value="1"/>
</dbReference>
<evidence type="ECO:0000259" key="2">
    <source>
        <dbReference type="Pfam" id="PF01048"/>
    </source>
</evidence>
<evidence type="ECO:0000256" key="1">
    <source>
        <dbReference type="NCBIfam" id="TIGR03664"/>
    </source>
</evidence>